<sequence>MLNDIQHPCWSDERLSARFDAQLGQLGPACKTIIMRIEEKLQDIEQNAADFRGLIHVASPAQSPSGSECRRAVGKKLKFAFRTNDALSTSLDELSKLNDTFRILSCQVVRLETELRLTGKPLKLHSHVAKSLDRFRTIKDASVHLYESLCKACDCNHEHTARFSLDINQGRTSPNGHECVHFCLSYLVAPLSNPLLSLAGLPHSSTEGSSVQIISAQQDTNSHEVQMTAAWLHIQSVQSMSAETPAMLAGNSASSQASNAPGHKAVVLETGRPLCTELRHIISNSHGPVNELTPPSPMTLSYSGLFRHLLRYPHKNTQPMAIQNMPTVVPLSKFLSVPGKSYYKTGLPQYQRLGLARVLSGAILQLQGTPWLSKSFASGTIQMVDLGQNAMFPGTSNSDKVHSPFLDVELKLPRATNTSNPGMGNASAITPRLQTSASGPSCMAPNEFLYHLGIVLLELAYQTPFDRLVADVRGDDPLQLPLSTDPQTAEFQIACRLADSVGSSMGADYARIAKKCIRCDFGCGEALDDLALQTRVYEDVFCTLESLENGFRKLQTSPMMSA</sequence>
<reference evidence="1" key="1">
    <citation type="submission" date="2022-10" db="EMBL/GenBank/DDBJ databases">
        <title>Culturing micro-colonial fungi from biological soil crusts in the Mojave desert and describing Neophaeococcomyces mojavensis, and introducing the new genera and species Taxawa tesnikishii.</title>
        <authorList>
            <person name="Kurbessoian T."/>
            <person name="Stajich J.E."/>
        </authorList>
    </citation>
    <scope>NUCLEOTIDE SEQUENCE</scope>
    <source>
        <strain evidence="1">TK_41</strain>
    </source>
</reference>
<dbReference type="AlphaFoldDB" id="A0AA38X6E0"/>
<comment type="caution">
    <text evidence="1">The sequence shown here is derived from an EMBL/GenBank/DDBJ whole genome shotgun (WGS) entry which is preliminary data.</text>
</comment>
<dbReference type="PANTHER" id="PTHR35186:SF4">
    <property type="entry name" value="PRION-INHIBITION AND PROPAGATION HELO DOMAIN-CONTAINING PROTEIN"/>
    <property type="match status" value="1"/>
</dbReference>
<evidence type="ECO:0000313" key="2">
    <source>
        <dbReference type="Proteomes" id="UP001172673"/>
    </source>
</evidence>
<organism evidence="1 2">
    <name type="scientific">Cladophialophora chaetospira</name>
    <dbReference type="NCBI Taxonomy" id="386627"/>
    <lineage>
        <taxon>Eukaryota</taxon>
        <taxon>Fungi</taxon>
        <taxon>Dikarya</taxon>
        <taxon>Ascomycota</taxon>
        <taxon>Pezizomycotina</taxon>
        <taxon>Eurotiomycetes</taxon>
        <taxon>Chaetothyriomycetidae</taxon>
        <taxon>Chaetothyriales</taxon>
        <taxon>Herpotrichiellaceae</taxon>
        <taxon>Cladophialophora</taxon>
    </lineage>
</organism>
<keyword evidence="2" id="KW-1185">Reference proteome</keyword>
<proteinExistence type="predicted"/>
<accession>A0AA38X6E0</accession>
<dbReference type="PANTHER" id="PTHR35186">
    <property type="entry name" value="ANK_REP_REGION DOMAIN-CONTAINING PROTEIN"/>
    <property type="match status" value="1"/>
</dbReference>
<name>A0AA38X6E0_9EURO</name>
<evidence type="ECO:0000313" key="1">
    <source>
        <dbReference type="EMBL" id="KAJ9607659.1"/>
    </source>
</evidence>
<dbReference type="Proteomes" id="UP001172673">
    <property type="component" value="Unassembled WGS sequence"/>
</dbReference>
<protein>
    <submittedName>
        <fullName evidence="1">Uncharacterized protein</fullName>
    </submittedName>
</protein>
<dbReference type="EMBL" id="JAPDRK010000011">
    <property type="protein sequence ID" value="KAJ9607659.1"/>
    <property type="molecule type" value="Genomic_DNA"/>
</dbReference>
<gene>
    <name evidence="1" type="ORF">H2200_007737</name>
</gene>